<proteinExistence type="predicted"/>
<dbReference type="Proteomes" id="UP000597444">
    <property type="component" value="Unassembled WGS sequence"/>
</dbReference>
<dbReference type="PANTHER" id="PTHR43265:SF1">
    <property type="entry name" value="ESTERASE ESTD"/>
    <property type="match status" value="1"/>
</dbReference>
<keyword evidence="3" id="KW-1185">Reference proteome</keyword>
<organism evidence="2 3">
    <name type="scientific">Reticulibacter mediterranei</name>
    <dbReference type="NCBI Taxonomy" id="2778369"/>
    <lineage>
        <taxon>Bacteria</taxon>
        <taxon>Bacillati</taxon>
        <taxon>Chloroflexota</taxon>
        <taxon>Ktedonobacteria</taxon>
        <taxon>Ktedonobacterales</taxon>
        <taxon>Reticulibacteraceae</taxon>
        <taxon>Reticulibacter</taxon>
    </lineage>
</organism>
<dbReference type="InterPro" id="IPR022742">
    <property type="entry name" value="Hydrolase_4"/>
</dbReference>
<evidence type="ECO:0000313" key="2">
    <source>
        <dbReference type="EMBL" id="GHO99075.1"/>
    </source>
</evidence>
<protein>
    <recommendedName>
        <fullName evidence="1">Serine aminopeptidase S33 domain-containing protein</fullName>
    </recommendedName>
</protein>
<dbReference type="SUPFAM" id="SSF53474">
    <property type="entry name" value="alpha/beta-Hydrolases"/>
    <property type="match status" value="1"/>
</dbReference>
<name>A0A8J3IYG0_9CHLR</name>
<gene>
    <name evidence="2" type="ORF">KSF_091230</name>
</gene>
<dbReference type="InterPro" id="IPR053145">
    <property type="entry name" value="AB_hydrolase_Est10"/>
</dbReference>
<accession>A0A8J3IYG0</accession>
<reference evidence="2" key="1">
    <citation type="submission" date="2020-10" db="EMBL/GenBank/DDBJ databases">
        <title>Taxonomic study of unclassified bacteria belonging to the class Ktedonobacteria.</title>
        <authorList>
            <person name="Yabe S."/>
            <person name="Wang C.M."/>
            <person name="Zheng Y."/>
            <person name="Sakai Y."/>
            <person name="Cavaletti L."/>
            <person name="Monciardini P."/>
            <person name="Donadio S."/>
        </authorList>
    </citation>
    <scope>NUCLEOTIDE SEQUENCE</scope>
    <source>
        <strain evidence="2">ID150040</strain>
    </source>
</reference>
<evidence type="ECO:0000313" key="3">
    <source>
        <dbReference type="Proteomes" id="UP000597444"/>
    </source>
</evidence>
<comment type="caution">
    <text evidence="2">The sequence shown here is derived from an EMBL/GenBank/DDBJ whole genome shotgun (WGS) entry which is preliminary data.</text>
</comment>
<dbReference type="GO" id="GO:0052689">
    <property type="term" value="F:carboxylic ester hydrolase activity"/>
    <property type="evidence" value="ECO:0007669"/>
    <property type="project" value="TreeGrafter"/>
</dbReference>
<dbReference type="EMBL" id="BNJK01000002">
    <property type="protein sequence ID" value="GHO99075.1"/>
    <property type="molecule type" value="Genomic_DNA"/>
</dbReference>
<dbReference type="Pfam" id="PF12146">
    <property type="entry name" value="Hydrolase_4"/>
    <property type="match status" value="1"/>
</dbReference>
<feature type="domain" description="Serine aminopeptidase S33" evidence="1">
    <location>
        <begin position="59"/>
        <end position="296"/>
    </location>
</feature>
<dbReference type="PANTHER" id="PTHR43265">
    <property type="entry name" value="ESTERASE ESTD"/>
    <property type="match status" value="1"/>
</dbReference>
<sequence>MEQHYREEQLLFEAEGYSIPAALTLPLQQQTDWAILLIPGSMGNDVDGNYPEMHMNPHMYADLARQLAERGHAVLRYAKRGEGTGVEVIDEEQKRAHRVFPRQQYIAMAAIKRLRELVPQAKGLAVAGHSEGSVHGLLISQQRDLGIDAFISLSGPSFRYMDLFIHKAQQMAKEQGEIIDFGPFKVNAANYIRVFELTRAGEPFTEEIKADPTMEFFVKNWGSDSPQAQEGREYMRDYDAIDPCAEIAKVPCPVLVVQGGMDESGVHSDNGERLYQARHAAYPETTQLAFFPELQHFYKHAEPGLTSAQSMALNGESDVRVSEAISAWLNTLQP</sequence>
<dbReference type="InterPro" id="IPR029058">
    <property type="entry name" value="AB_hydrolase_fold"/>
</dbReference>
<evidence type="ECO:0000259" key="1">
    <source>
        <dbReference type="Pfam" id="PF12146"/>
    </source>
</evidence>
<dbReference type="RefSeq" id="WP_220209738.1">
    <property type="nucleotide sequence ID" value="NZ_BNJK01000002.1"/>
</dbReference>
<dbReference type="AlphaFoldDB" id="A0A8J3IYG0"/>
<dbReference type="Gene3D" id="3.40.50.1820">
    <property type="entry name" value="alpha/beta hydrolase"/>
    <property type="match status" value="1"/>
</dbReference>